<feature type="transmembrane region" description="Helical" evidence="7">
    <location>
        <begin position="244"/>
        <end position="265"/>
    </location>
</feature>
<feature type="transmembrane region" description="Helical" evidence="7">
    <location>
        <begin position="139"/>
        <end position="160"/>
    </location>
</feature>
<feature type="transmembrane region" description="Helical" evidence="7">
    <location>
        <begin position="74"/>
        <end position="98"/>
    </location>
</feature>
<dbReference type="AlphaFoldDB" id="A0A179TAG0"/>
<gene>
    <name evidence="9" type="ORF">A6K24_02395</name>
</gene>
<dbReference type="InterPro" id="IPR035906">
    <property type="entry name" value="MetI-like_sf"/>
</dbReference>
<feature type="transmembrane region" description="Helical" evidence="7">
    <location>
        <begin position="14"/>
        <end position="35"/>
    </location>
</feature>
<comment type="caution">
    <text evidence="9">The sequence shown here is derived from an EMBL/GenBank/DDBJ whole genome shotgun (WGS) entry which is preliminary data.</text>
</comment>
<keyword evidence="6 7" id="KW-0472">Membrane</keyword>
<dbReference type="CDD" id="cd06261">
    <property type="entry name" value="TM_PBP2"/>
    <property type="match status" value="1"/>
</dbReference>
<name>A0A179TAG0_9BACI</name>
<keyword evidence="10" id="KW-1185">Reference proteome</keyword>
<dbReference type="PROSITE" id="PS50928">
    <property type="entry name" value="ABC_TM1"/>
    <property type="match status" value="1"/>
</dbReference>
<evidence type="ECO:0000259" key="8">
    <source>
        <dbReference type="PROSITE" id="PS50928"/>
    </source>
</evidence>
<evidence type="ECO:0000256" key="6">
    <source>
        <dbReference type="ARBA" id="ARBA00023136"/>
    </source>
</evidence>
<dbReference type="PANTHER" id="PTHR43744">
    <property type="entry name" value="ABC TRANSPORTER PERMEASE PROTEIN MG189-RELATED-RELATED"/>
    <property type="match status" value="1"/>
</dbReference>
<dbReference type="GO" id="GO:0055085">
    <property type="term" value="P:transmembrane transport"/>
    <property type="evidence" value="ECO:0007669"/>
    <property type="project" value="InterPro"/>
</dbReference>
<dbReference type="STRING" id="152268.A6K24_02395"/>
<keyword evidence="2 7" id="KW-0813">Transport</keyword>
<dbReference type="Proteomes" id="UP000078534">
    <property type="component" value="Unassembled WGS sequence"/>
</dbReference>
<evidence type="ECO:0000256" key="4">
    <source>
        <dbReference type="ARBA" id="ARBA00022692"/>
    </source>
</evidence>
<keyword evidence="5 7" id="KW-1133">Transmembrane helix</keyword>
<comment type="subcellular location">
    <subcellularLocation>
        <location evidence="1 7">Cell membrane</location>
        <topology evidence="1 7">Multi-pass membrane protein</topology>
    </subcellularLocation>
</comment>
<dbReference type="GO" id="GO:0005886">
    <property type="term" value="C:plasma membrane"/>
    <property type="evidence" value="ECO:0007669"/>
    <property type="project" value="UniProtKB-SubCell"/>
</dbReference>
<accession>A0A179TAG0</accession>
<feature type="transmembrane region" description="Helical" evidence="7">
    <location>
        <begin position="186"/>
        <end position="211"/>
    </location>
</feature>
<sequence>MNEVGVKRYSPGRIITYLLLTIMAFLSIFPFYWMFVIGSNHTSAVNKFPPAMLPGMNFMENAQKVFVNIDFFKAIMNSVITSTTITVSVLFFCSLAGFAFAKLEFKGKNWLFIFIIATMMVPSQLGIIPSYMIVSKLGWIDSLNAVIVPAMVNAFGVFWMRQYISATIPNELLDAGRMDGCSNFTLYWKVVLPSVRPAMATLGLITFMNVWNDFLWPLVVLKDRSMHTIQIALRTLNGAYYQDFAMILAGTFMATLPILIVFLMFSKQFIAGLTEGSIK</sequence>
<evidence type="ECO:0000256" key="2">
    <source>
        <dbReference type="ARBA" id="ARBA00022448"/>
    </source>
</evidence>
<protein>
    <submittedName>
        <fullName evidence="9">Sugar ABC transporter permease</fullName>
    </submittedName>
</protein>
<feature type="transmembrane region" description="Helical" evidence="7">
    <location>
        <begin position="110"/>
        <end position="133"/>
    </location>
</feature>
<evidence type="ECO:0000313" key="9">
    <source>
        <dbReference type="EMBL" id="OAS89423.1"/>
    </source>
</evidence>
<dbReference type="PANTHER" id="PTHR43744:SF12">
    <property type="entry name" value="ABC TRANSPORTER PERMEASE PROTEIN MG189-RELATED"/>
    <property type="match status" value="1"/>
</dbReference>
<dbReference type="InterPro" id="IPR000515">
    <property type="entry name" value="MetI-like"/>
</dbReference>
<evidence type="ECO:0000256" key="7">
    <source>
        <dbReference type="RuleBase" id="RU363032"/>
    </source>
</evidence>
<evidence type="ECO:0000256" key="3">
    <source>
        <dbReference type="ARBA" id="ARBA00022475"/>
    </source>
</evidence>
<evidence type="ECO:0000256" key="5">
    <source>
        <dbReference type="ARBA" id="ARBA00022989"/>
    </source>
</evidence>
<organism evidence="9 10">
    <name type="scientific">Metabacillus litoralis</name>
    <dbReference type="NCBI Taxonomy" id="152268"/>
    <lineage>
        <taxon>Bacteria</taxon>
        <taxon>Bacillati</taxon>
        <taxon>Bacillota</taxon>
        <taxon>Bacilli</taxon>
        <taxon>Bacillales</taxon>
        <taxon>Bacillaceae</taxon>
        <taxon>Metabacillus</taxon>
    </lineage>
</organism>
<reference evidence="10" key="1">
    <citation type="submission" date="2016-04" db="EMBL/GenBank/DDBJ databases">
        <authorList>
            <person name="Lyu Z."/>
            <person name="Lyu W."/>
        </authorList>
    </citation>
    <scope>NUCLEOTIDE SEQUENCE [LARGE SCALE GENOMIC DNA]</scope>
    <source>
        <strain evidence="10">C44</strain>
    </source>
</reference>
<comment type="similarity">
    <text evidence="7">Belongs to the binding-protein-dependent transport system permease family.</text>
</comment>
<evidence type="ECO:0000256" key="1">
    <source>
        <dbReference type="ARBA" id="ARBA00004651"/>
    </source>
</evidence>
<keyword evidence="4 7" id="KW-0812">Transmembrane</keyword>
<evidence type="ECO:0000313" key="10">
    <source>
        <dbReference type="Proteomes" id="UP000078534"/>
    </source>
</evidence>
<proteinExistence type="inferred from homology"/>
<dbReference type="EMBL" id="LWSG01000001">
    <property type="protein sequence ID" value="OAS89423.1"/>
    <property type="molecule type" value="Genomic_DNA"/>
</dbReference>
<dbReference type="Pfam" id="PF00528">
    <property type="entry name" value="BPD_transp_1"/>
    <property type="match status" value="1"/>
</dbReference>
<dbReference type="RefSeq" id="WP_066325263.1">
    <property type="nucleotide sequence ID" value="NZ_LWSG01000001.1"/>
</dbReference>
<keyword evidence="3" id="KW-1003">Cell membrane</keyword>
<dbReference type="SUPFAM" id="SSF161098">
    <property type="entry name" value="MetI-like"/>
    <property type="match status" value="1"/>
</dbReference>
<feature type="domain" description="ABC transmembrane type-1" evidence="8">
    <location>
        <begin position="75"/>
        <end position="265"/>
    </location>
</feature>
<dbReference type="Gene3D" id="1.10.3720.10">
    <property type="entry name" value="MetI-like"/>
    <property type="match status" value="1"/>
</dbReference>
<dbReference type="OrthoDB" id="9771544at2"/>